<feature type="transmembrane region" description="Helical" evidence="1">
    <location>
        <begin position="67"/>
        <end position="86"/>
    </location>
</feature>
<sequence length="159" mass="16738">MVGGETLGASASEPAGFNVISPHRERVEIKTSNRHAFIVMPTIIGIPLHIIIIGMPIAIIVVMRSHIAVIMSMVMPAVGIILQTMPSAVISQVIAQQGVGIIIGIIMPLFIIGMVIPFIIGIIMPFIIGICIVVVGICIAVIMIVPLFSSSGPSVRPLS</sequence>
<evidence type="ECO:0000256" key="1">
    <source>
        <dbReference type="SAM" id="Phobius"/>
    </source>
</evidence>
<evidence type="ECO:0000313" key="3">
    <source>
        <dbReference type="Proteomes" id="UP000004169"/>
    </source>
</evidence>
<dbReference type="Proteomes" id="UP000004169">
    <property type="component" value="Unassembled WGS sequence"/>
</dbReference>
<dbReference type="AlphaFoldDB" id="H8FRY0"/>
<dbReference type="RefSeq" id="WP_002727937.1">
    <property type="nucleotide sequence ID" value="NZ_CAHP01000016.1"/>
</dbReference>
<gene>
    <name evidence="2" type="ORF">PHAMO_230110</name>
</gene>
<evidence type="ECO:0000313" key="2">
    <source>
        <dbReference type="EMBL" id="CCG41118.1"/>
    </source>
</evidence>
<comment type="caution">
    <text evidence="2">The sequence shown here is derived from an EMBL/GenBank/DDBJ whole genome shotgun (WGS) entry which is preliminary data.</text>
</comment>
<keyword evidence="1" id="KW-0812">Transmembrane</keyword>
<feature type="transmembrane region" description="Helical" evidence="1">
    <location>
        <begin position="36"/>
        <end position="61"/>
    </location>
</feature>
<reference evidence="2 3" key="1">
    <citation type="journal article" date="2012" name="J. Bacteriol.">
        <title>Draft Genome Sequence of the Purple Photosynthetic Bacterium Phaeospirillum molischianum DSM120, a Particularly Versatile Bacterium.</title>
        <authorList>
            <person name="Duquesne K."/>
            <person name="Prima V."/>
            <person name="Ji B."/>
            <person name="Rouy Z."/>
            <person name="Medigue C."/>
            <person name="Talla E."/>
            <person name="Sturgis J.N."/>
        </authorList>
    </citation>
    <scope>NUCLEOTIDE SEQUENCE [LARGE SCALE GENOMIC DNA]</scope>
    <source>
        <strain evidence="3">DSM120</strain>
    </source>
</reference>
<keyword evidence="3" id="KW-1185">Reference proteome</keyword>
<name>H8FRY0_MAGML</name>
<feature type="transmembrane region" description="Helical" evidence="1">
    <location>
        <begin position="126"/>
        <end position="148"/>
    </location>
</feature>
<keyword evidence="1" id="KW-0472">Membrane</keyword>
<accession>H8FRY0</accession>
<proteinExistence type="predicted"/>
<keyword evidence="1" id="KW-1133">Transmembrane helix</keyword>
<feature type="transmembrane region" description="Helical" evidence="1">
    <location>
        <begin position="98"/>
        <end position="120"/>
    </location>
</feature>
<protein>
    <submittedName>
        <fullName evidence="2">Uncharacterized protein</fullName>
    </submittedName>
</protein>
<organism evidence="2 3">
    <name type="scientific">Magnetospirillum molischianum DSM 120</name>
    <dbReference type="NCBI Taxonomy" id="1150626"/>
    <lineage>
        <taxon>Bacteria</taxon>
        <taxon>Pseudomonadati</taxon>
        <taxon>Pseudomonadota</taxon>
        <taxon>Alphaproteobacteria</taxon>
        <taxon>Rhodospirillales</taxon>
        <taxon>Rhodospirillaceae</taxon>
        <taxon>Magnetospirillum</taxon>
    </lineage>
</organism>
<dbReference type="EMBL" id="CAHP01000016">
    <property type="protein sequence ID" value="CCG41118.1"/>
    <property type="molecule type" value="Genomic_DNA"/>
</dbReference>